<dbReference type="Proteomes" id="UP000054997">
    <property type="component" value="Unassembled WGS sequence"/>
</dbReference>
<dbReference type="GO" id="GO:0005886">
    <property type="term" value="C:plasma membrane"/>
    <property type="evidence" value="ECO:0007669"/>
    <property type="project" value="InterPro"/>
</dbReference>
<organism evidence="6 7">
    <name type="scientific">Legionella londiniensis</name>
    <dbReference type="NCBI Taxonomy" id="45068"/>
    <lineage>
        <taxon>Bacteria</taxon>
        <taxon>Pseudomonadati</taxon>
        <taxon>Pseudomonadota</taxon>
        <taxon>Gammaproteobacteria</taxon>
        <taxon>Legionellales</taxon>
        <taxon>Legionellaceae</taxon>
        <taxon>Legionella</taxon>
    </lineage>
</organism>
<dbReference type="AlphaFoldDB" id="A0A0W0VPC2"/>
<dbReference type="InterPro" id="IPR007452">
    <property type="entry name" value="TamB_C"/>
</dbReference>
<dbReference type="PANTHER" id="PTHR36985">
    <property type="entry name" value="TRANSLOCATION AND ASSEMBLY MODULE SUBUNIT TAMB"/>
    <property type="match status" value="1"/>
</dbReference>
<keyword evidence="7" id="KW-1185">Reference proteome</keyword>
<keyword evidence="4" id="KW-0472">Membrane</keyword>
<evidence type="ECO:0000256" key="4">
    <source>
        <dbReference type="ARBA" id="ARBA00023136"/>
    </source>
</evidence>
<dbReference type="STRING" id="45068.Llon_1072"/>
<dbReference type="GO" id="GO:0097347">
    <property type="term" value="C:TAM protein secretion complex"/>
    <property type="evidence" value="ECO:0007669"/>
    <property type="project" value="TreeGrafter"/>
</dbReference>
<feature type="domain" description="Translocation and assembly module TamB C-terminal" evidence="5">
    <location>
        <begin position="627"/>
        <end position="975"/>
    </location>
</feature>
<dbReference type="RefSeq" id="WP_058529053.1">
    <property type="nucleotide sequence ID" value="NZ_CAAAHZ010000006.1"/>
</dbReference>
<evidence type="ECO:0000313" key="6">
    <source>
        <dbReference type="EMBL" id="KTD21907.1"/>
    </source>
</evidence>
<comment type="subcellular location">
    <subcellularLocation>
        <location evidence="1">Membrane</location>
        <topology evidence="1">Single-pass membrane protein</topology>
    </subcellularLocation>
</comment>
<gene>
    <name evidence="6" type="ORF">Llon_1072</name>
</gene>
<comment type="caution">
    <text evidence="6">The sequence shown here is derived from an EMBL/GenBank/DDBJ whole genome shotgun (WGS) entry which is preliminary data.</text>
</comment>
<evidence type="ECO:0000256" key="1">
    <source>
        <dbReference type="ARBA" id="ARBA00004167"/>
    </source>
</evidence>
<evidence type="ECO:0000256" key="2">
    <source>
        <dbReference type="ARBA" id="ARBA00022692"/>
    </source>
</evidence>
<dbReference type="EMBL" id="LNYK01000014">
    <property type="protein sequence ID" value="KTD21907.1"/>
    <property type="molecule type" value="Genomic_DNA"/>
</dbReference>
<proteinExistence type="predicted"/>
<accession>A0A0W0VPC2</accession>
<evidence type="ECO:0000256" key="3">
    <source>
        <dbReference type="ARBA" id="ARBA00022989"/>
    </source>
</evidence>
<keyword evidence="2" id="KW-0812">Transmembrane</keyword>
<dbReference type="GO" id="GO:0009306">
    <property type="term" value="P:protein secretion"/>
    <property type="evidence" value="ECO:0007669"/>
    <property type="project" value="InterPro"/>
</dbReference>
<keyword evidence="3" id="KW-1133">Transmembrane helix</keyword>
<dbReference type="PANTHER" id="PTHR36985:SF1">
    <property type="entry name" value="TRANSLOCATION AND ASSEMBLY MODULE SUBUNIT TAMB"/>
    <property type="match status" value="1"/>
</dbReference>
<sequence length="978" mass="107523">MKYLKTVTYSLLLLFVILMSLLAFLLTTTPGIYTVIKITGLFLPGDISIQKPKGQLLDEFSIAKLTYTDATLSIEADDIHINWKLLPLLQKQLKIKHFIIDNLNIHIKDTKEAIEETRDMDFGFPALPIAPNVGEILINDLKIKQLGVTRHIKKVHIHDAVLNNQQWLVKELGADYQGYQYHLVAKIKPNMPYEASASLEFSPLKKEAGLHGKMSLSGDWQLYHWQGQFKGAARGSLYGTLKTGREVFLKASWNRVNWPLNGDVLSGKKGEFVVSGTLPDLEIKTLMSLDKPVAAHLEAHATVIQQKIEAQSLIETEQGNIQGRFYYDGAAKPAFKGELKSKSLNLTEFGIPIKQLEFNTVFSGSSPATLTVKTSLTAEYLEHLLRADIRYDQQTIESAFFLGANHIRIRGTVPYGWKLNATLPEPELLHPNLQGLQTALKIEGNVDSANQGKMHLTLRPGVYHTPDNDALPPIPFSGGRMIINLTPDGLTAQGSLAIDGQKRLGLDLTLPKFHLGKASYQNQPLTGELNAQIDSLAFLSNLSEAIQKTRGSLNLTLKIQGTVKKPDLRGQIKLRNGSVFLPHSDLTLSPITATIETQNKQWNAKATIGPKASRLSLKGNGQFTPLLSGELTLTGKQFPISKTAEYTVFVSPLLTLAFDQQHLNIKGSILVPNANLKPISFSNTVDLTSDAVFVSEKKETAPFNVSMDVDIQMGENVALDVRGLKGYLDGQIRLKQLPKGSMQALGELRIRNGVYKAYGQNLVIEEGQLVFGGGSLWNPGIRIRAVRYFKNAAASFASTNELFDFNPSNLQSMNLGNQVTVGIEITGRIDSPEVKLFSIPANLSQADILSMIILGKPASQASQAGGQLLLTAISAMNLDSGTSGLQLLDQLKQTLGFEFDIKTTSQFNQQTREVTDDTALVIGKSLTNRLHLSYNIGLFQEDSNVLTLKYLLNKFLSIQVTASDSGSGIDLIYTRSKG</sequence>
<dbReference type="OrthoDB" id="5555605at2"/>
<evidence type="ECO:0000259" key="5">
    <source>
        <dbReference type="Pfam" id="PF04357"/>
    </source>
</evidence>
<name>A0A0W0VPC2_9GAMM</name>
<evidence type="ECO:0000313" key="7">
    <source>
        <dbReference type="Proteomes" id="UP000054997"/>
    </source>
</evidence>
<protein>
    <submittedName>
        <fullName evidence="6">Periplasmic protein</fullName>
    </submittedName>
</protein>
<reference evidence="6 7" key="1">
    <citation type="submission" date="2015-11" db="EMBL/GenBank/DDBJ databases">
        <title>Genomic analysis of 38 Legionella species identifies large and diverse effector repertoires.</title>
        <authorList>
            <person name="Burstein D."/>
            <person name="Amaro F."/>
            <person name="Zusman T."/>
            <person name="Lifshitz Z."/>
            <person name="Cohen O."/>
            <person name="Gilbert J.A."/>
            <person name="Pupko T."/>
            <person name="Shuman H.A."/>
            <person name="Segal G."/>
        </authorList>
    </citation>
    <scope>NUCLEOTIDE SEQUENCE [LARGE SCALE GENOMIC DNA]</scope>
    <source>
        <strain evidence="6 7">ATCC 49505</strain>
    </source>
</reference>
<dbReference type="Pfam" id="PF04357">
    <property type="entry name" value="TamB"/>
    <property type="match status" value="1"/>
</dbReference>
<dbReference type="PATRIC" id="fig|45068.5.peg.1157"/>